<dbReference type="EMBL" id="BGPR01019365">
    <property type="protein sequence ID" value="GBN81705.1"/>
    <property type="molecule type" value="Genomic_DNA"/>
</dbReference>
<evidence type="ECO:0000313" key="3">
    <source>
        <dbReference type="Proteomes" id="UP000499080"/>
    </source>
</evidence>
<dbReference type="AlphaFoldDB" id="A0A4Y2S372"/>
<dbReference type="Proteomes" id="UP000499080">
    <property type="component" value="Unassembled WGS sequence"/>
</dbReference>
<sequence>MARNTPEPAPRFYTSTTQDVGTSTDTAELPGNRASSPRSSHLEAETQLDIRCNIFFDLESDDYKQVRVAILAFLRPKYGNLALALGILIWP</sequence>
<protein>
    <submittedName>
        <fullName evidence="2">Uncharacterized protein</fullName>
    </submittedName>
</protein>
<name>A0A4Y2S372_ARAVE</name>
<feature type="compositionally biased region" description="Polar residues" evidence="1">
    <location>
        <begin position="13"/>
        <end position="26"/>
    </location>
</feature>
<evidence type="ECO:0000313" key="2">
    <source>
        <dbReference type="EMBL" id="GBN81705.1"/>
    </source>
</evidence>
<feature type="region of interest" description="Disordered" evidence="1">
    <location>
        <begin position="1"/>
        <end position="42"/>
    </location>
</feature>
<evidence type="ECO:0000256" key="1">
    <source>
        <dbReference type="SAM" id="MobiDB-lite"/>
    </source>
</evidence>
<gene>
    <name evidence="2" type="ORF">AVEN_274757_1</name>
</gene>
<accession>A0A4Y2S372</accession>
<proteinExistence type="predicted"/>
<keyword evidence="3" id="KW-1185">Reference proteome</keyword>
<reference evidence="2 3" key="1">
    <citation type="journal article" date="2019" name="Sci. Rep.">
        <title>Orb-weaving spider Araneus ventricosus genome elucidates the spidroin gene catalogue.</title>
        <authorList>
            <person name="Kono N."/>
            <person name="Nakamura H."/>
            <person name="Ohtoshi R."/>
            <person name="Moran D.A.P."/>
            <person name="Shinohara A."/>
            <person name="Yoshida Y."/>
            <person name="Fujiwara M."/>
            <person name="Mori M."/>
            <person name="Tomita M."/>
            <person name="Arakawa K."/>
        </authorList>
    </citation>
    <scope>NUCLEOTIDE SEQUENCE [LARGE SCALE GENOMIC DNA]</scope>
</reference>
<comment type="caution">
    <text evidence="2">The sequence shown here is derived from an EMBL/GenBank/DDBJ whole genome shotgun (WGS) entry which is preliminary data.</text>
</comment>
<organism evidence="2 3">
    <name type="scientific">Araneus ventricosus</name>
    <name type="common">Orbweaver spider</name>
    <name type="synonym">Epeira ventricosa</name>
    <dbReference type="NCBI Taxonomy" id="182803"/>
    <lineage>
        <taxon>Eukaryota</taxon>
        <taxon>Metazoa</taxon>
        <taxon>Ecdysozoa</taxon>
        <taxon>Arthropoda</taxon>
        <taxon>Chelicerata</taxon>
        <taxon>Arachnida</taxon>
        <taxon>Araneae</taxon>
        <taxon>Araneomorphae</taxon>
        <taxon>Entelegynae</taxon>
        <taxon>Araneoidea</taxon>
        <taxon>Araneidae</taxon>
        <taxon>Araneus</taxon>
    </lineage>
</organism>